<dbReference type="InterPro" id="IPR014025">
    <property type="entry name" value="Glutaredoxin_subgr"/>
</dbReference>
<evidence type="ECO:0000313" key="3">
    <source>
        <dbReference type="EMBL" id="OZJ06931.1"/>
    </source>
</evidence>
<dbReference type="GO" id="GO:0005796">
    <property type="term" value="C:Golgi lumen"/>
    <property type="evidence" value="ECO:0007669"/>
    <property type="project" value="TreeGrafter"/>
</dbReference>
<dbReference type="SUPFAM" id="SSF52833">
    <property type="entry name" value="Thioredoxin-like"/>
    <property type="match status" value="1"/>
</dbReference>
<sequence length="226" mass="24385">MAPPSVLPFYNTDSTKSVSSSSSNSSFPFNLPRKVKMRSIFVLVLLSLIYLLATASTPTWAQTNQQAMIVDGDEGMDVVDGGQAALSNTPEKLGTEEASNEYLTMRELKGIVAQHTVVVFSKTYCPYSQNAKRILNRFSYKENMAPYVVEVDLRGKSNGLRAGNILCLPECTYPNVFIAGKSIGGSDDVSRLDDKGELEKMLSAAGVLNVDTGAKIPGPDGDADDE</sequence>
<dbReference type="EMBL" id="MVBO01000001">
    <property type="protein sequence ID" value="OZJ06931.1"/>
    <property type="molecule type" value="Genomic_DNA"/>
</dbReference>
<protein>
    <recommendedName>
        <fullName evidence="2">Glutaredoxin domain-containing protein</fullName>
    </recommendedName>
</protein>
<dbReference type="Proteomes" id="UP000242875">
    <property type="component" value="Unassembled WGS sequence"/>
</dbReference>
<dbReference type="GO" id="GO:0005801">
    <property type="term" value="C:cis-Golgi network"/>
    <property type="evidence" value="ECO:0007669"/>
    <property type="project" value="TreeGrafter"/>
</dbReference>
<keyword evidence="1" id="KW-0472">Membrane</keyword>
<proteinExistence type="predicted"/>
<gene>
    <name evidence="3" type="ORF">BZG36_00176</name>
</gene>
<reference evidence="3 4" key="1">
    <citation type="journal article" date="2017" name="Mycologia">
        <title>Bifiguratus adelaidae, gen. et sp. nov., a new member of Mucoromycotina in endophytic and soil-dwelling habitats.</title>
        <authorList>
            <person name="Torres-Cruz T.J."/>
            <person name="Billingsley Tobias T.L."/>
            <person name="Almatruk M."/>
            <person name="Hesse C."/>
            <person name="Kuske C.R."/>
            <person name="Desiro A."/>
            <person name="Benucci G.M."/>
            <person name="Bonito G."/>
            <person name="Stajich J.E."/>
            <person name="Dunlap C."/>
            <person name="Arnold A.E."/>
            <person name="Porras-Alfaro A."/>
        </authorList>
    </citation>
    <scope>NUCLEOTIDE SEQUENCE [LARGE SCALE GENOMIC DNA]</scope>
    <source>
        <strain evidence="3 4">AZ0501</strain>
    </source>
</reference>
<evidence type="ECO:0000259" key="2">
    <source>
        <dbReference type="Pfam" id="PF00462"/>
    </source>
</evidence>
<dbReference type="InterPro" id="IPR036249">
    <property type="entry name" value="Thioredoxin-like_sf"/>
</dbReference>
<dbReference type="OrthoDB" id="423313at2759"/>
<keyword evidence="1" id="KW-1133">Transmembrane helix</keyword>
<dbReference type="Gene3D" id="3.40.30.10">
    <property type="entry name" value="Glutaredoxin"/>
    <property type="match status" value="1"/>
</dbReference>
<dbReference type="PROSITE" id="PS51354">
    <property type="entry name" value="GLUTAREDOXIN_2"/>
    <property type="match status" value="1"/>
</dbReference>
<comment type="caution">
    <text evidence="3">The sequence shown here is derived from an EMBL/GenBank/DDBJ whole genome shotgun (WGS) entry which is preliminary data.</text>
</comment>
<dbReference type="GO" id="GO:0034599">
    <property type="term" value="P:cellular response to oxidative stress"/>
    <property type="evidence" value="ECO:0007669"/>
    <property type="project" value="TreeGrafter"/>
</dbReference>
<dbReference type="PANTHER" id="PTHR45694:SF5">
    <property type="entry name" value="GLUTAREDOXIN 2"/>
    <property type="match status" value="1"/>
</dbReference>
<feature type="transmembrane region" description="Helical" evidence="1">
    <location>
        <begin position="40"/>
        <end position="61"/>
    </location>
</feature>
<evidence type="ECO:0000256" key="1">
    <source>
        <dbReference type="SAM" id="Phobius"/>
    </source>
</evidence>
<dbReference type="PRINTS" id="PR00160">
    <property type="entry name" value="GLUTAREDOXIN"/>
</dbReference>
<keyword evidence="1" id="KW-0812">Transmembrane</keyword>
<keyword evidence="4" id="KW-1185">Reference proteome</keyword>
<organism evidence="3 4">
    <name type="scientific">Bifiguratus adelaidae</name>
    <dbReference type="NCBI Taxonomy" id="1938954"/>
    <lineage>
        <taxon>Eukaryota</taxon>
        <taxon>Fungi</taxon>
        <taxon>Fungi incertae sedis</taxon>
        <taxon>Mucoromycota</taxon>
        <taxon>Mucoromycotina</taxon>
        <taxon>Endogonomycetes</taxon>
        <taxon>Endogonales</taxon>
        <taxon>Endogonales incertae sedis</taxon>
        <taxon>Bifiguratus</taxon>
    </lineage>
</organism>
<name>A0A261Y8N6_9FUNG</name>
<dbReference type="CDD" id="cd03419">
    <property type="entry name" value="GRX_GRXh_1_2_like"/>
    <property type="match status" value="1"/>
</dbReference>
<evidence type="ECO:0000313" key="4">
    <source>
        <dbReference type="Proteomes" id="UP000242875"/>
    </source>
</evidence>
<feature type="domain" description="Glutaredoxin" evidence="2">
    <location>
        <begin position="117"/>
        <end position="183"/>
    </location>
</feature>
<dbReference type="GO" id="GO:0000324">
    <property type="term" value="C:fungal-type vacuole"/>
    <property type="evidence" value="ECO:0007669"/>
    <property type="project" value="TreeGrafter"/>
</dbReference>
<dbReference type="AlphaFoldDB" id="A0A261Y8N6"/>
<dbReference type="PANTHER" id="PTHR45694">
    <property type="entry name" value="GLUTAREDOXIN 2"/>
    <property type="match status" value="1"/>
</dbReference>
<accession>A0A261Y8N6</accession>
<dbReference type="InterPro" id="IPR002109">
    <property type="entry name" value="Glutaredoxin"/>
</dbReference>
<dbReference type="Pfam" id="PF00462">
    <property type="entry name" value="Glutaredoxin"/>
    <property type="match status" value="1"/>
</dbReference>
<dbReference type="GO" id="GO:0015038">
    <property type="term" value="F:glutathione disulfide oxidoreductase activity"/>
    <property type="evidence" value="ECO:0007669"/>
    <property type="project" value="TreeGrafter"/>
</dbReference>